<dbReference type="Gene3D" id="3.90.980.20">
    <property type="match status" value="1"/>
</dbReference>
<dbReference type="SUPFAM" id="SSF57903">
    <property type="entry name" value="FYVE/PHD zinc finger"/>
    <property type="match status" value="1"/>
</dbReference>
<accession>A0ABQ9Z9F7</accession>
<name>A0ABQ9Z9F7_9CRUS</name>
<evidence type="ECO:0000313" key="1">
    <source>
        <dbReference type="EMBL" id="KAK4009516.1"/>
    </source>
</evidence>
<dbReference type="Proteomes" id="UP001234178">
    <property type="component" value="Unassembled WGS sequence"/>
</dbReference>
<sequence>MFPPTDRNQSPFLLPRKETPRSSALLRLQTKFQCITCQKWQHRRCVPSKNDPADYKRVKRCYIFKCSDCDFQNIANLLPSEAGDKSFILDESYVGTKVKLATEKVNSPPSQRPPTLFPQQCHQSTPLIFFPPARTYALKVLDCAMMVRLYVRDNTKQPPSEEQLRTSFALVLSG</sequence>
<gene>
    <name evidence="1" type="ORF">OUZ56_018643</name>
</gene>
<dbReference type="EMBL" id="JAOYFB010000003">
    <property type="protein sequence ID" value="KAK4009516.1"/>
    <property type="molecule type" value="Genomic_DNA"/>
</dbReference>
<proteinExistence type="predicted"/>
<comment type="caution">
    <text evidence="1">The sequence shown here is derived from an EMBL/GenBank/DDBJ whole genome shotgun (WGS) entry which is preliminary data.</text>
</comment>
<protein>
    <submittedName>
        <fullName evidence="1">Uncharacterized protein</fullName>
    </submittedName>
</protein>
<organism evidence="1 2">
    <name type="scientific">Daphnia magna</name>
    <dbReference type="NCBI Taxonomy" id="35525"/>
    <lineage>
        <taxon>Eukaryota</taxon>
        <taxon>Metazoa</taxon>
        <taxon>Ecdysozoa</taxon>
        <taxon>Arthropoda</taxon>
        <taxon>Crustacea</taxon>
        <taxon>Branchiopoda</taxon>
        <taxon>Diplostraca</taxon>
        <taxon>Cladocera</taxon>
        <taxon>Anomopoda</taxon>
        <taxon>Daphniidae</taxon>
        <taxon>Daphnia</taxon>
    </lineage>
</organism>
<reference evidence="1 2" key="1">
    <citation type="journal article" date="2023" name="Nucleic Acids Res.">
        <title>The hologenome of Daphnia magna reveals possible DNA methylation and microbiome-mediated evolution of the host genome.</title>
        <authorList>
            <person name="Chaturvedi A."/>
            <person name="Li X."/>
            <person name="Dhandapani V."/>
            <person name="Marshall H."/>
            <person name="Kissane S."/>
            <person name="Cuenca-Cambronero M."/>
            <person name="Asole G."/>
            <person name="Calvet F."/>
            <person name="Ruiz-Romero M."/>
            <person name="Marangio P."/>
            <person name="Guigo R."/>
            <person name="Rago D."/>
            <person name="Mirbahai L."/>
            <person name="Eastwood N."/>
            <person name="Colbourne J.K."/>
            <person name="Zhou J."/>
            <person name="Mallon E."/>
            <person name="Orsini L."/>
        </authorList>
    </citation>
    <scope>NUCLEOTIDE SEQUENCE [LARGE SCALE GENOMIC DNA]</scope>
    <source>
        <strain evidence="1">LRV0_1</strain>
    </source>
</reference>
<dbReference type="InterPro" id="IPR011011">
    <property type="entry name" value="Znf_FYVE_PHD"/>
</dbReference>
<keyword evidence="2" id="KW-1185">Reference proteome</keyword>
<evidence type="ECO:0000313" key="2">
    <source>
        <dbReference type="Proteomes" id="UP001234178"/>
    </source>
</evidence>